<dbReference type="GO" id="GO:0005524">
    <property type="term" value="F:ATP binding"/>
    <property type="evidence" value="ECO:0007669"/>
    <property type="project" value="UniProtKB-KW"/>
</dbReference>
<dbReference type="GO" id="GO:0003677">
    <property type="term" value="F:DNA binding"/>
    <property type="evidence" value="ECO:0007669"/>
    <property type="project" value="UniProtKB-KW"/>
</dbReference>
<protein>
    <recommendedName>
        <fullName evidence="7">DNA 3'-5' helicase</fullName>
        <ecNumber evidence="7">5.6.2.4</ecNumber>
    </recommendedName>
</protein>
<dbReference type="InterPro" id="IPR027417">
    <property type="entry name" value="P-loop_NTPase"/>
</dbReference>
<evidence type="ECO:0000256" key="1">
    <source>
        <dbReference type="ARBA" id="ARBA00005446"/>
    </source>
</evidence>
<dbReference type="SMART" id="SM00487">
    <property type="entry name" value="DEXDc"/>
    <property type="match status" value="1"/>
</dbReference>
<dbReference type="GO" id="GO:0016787">
    <property type="term" value="F:hydrolase activity"/>
    <property type="evidence" value="ECO:0007669"/>
    <property type="project" value="UniProtKB-KW"/>
</dbReference>
<evidence type="ECO:0000256" key="5">
    <source>
        <dbReference type="ARBA" id="ARBA00023125"/>
    </source>
</evidence>
<feature type="domain" description="Helicase ATP-binding" evidence="9">
    <location>
        <begin position="66"/>
        <end position="238"/>
    </location>
</feature>
<evidence type="ECO:0000259" key="10">
    <source>
        <dbReference type="PROSITE" id="PS51194"/>
    </source>
</evidence>
<dbReference type="GO" id="GO:0000724">
    <property type="term" value="P:double-strand break repair via homologous recombination"/>
    <property type="evidence" value="ECO:0007669"/>
    <property type="project" value="TreeGrafter"/>
</dbReference>
<evidence type="ECO:0000313" key="11">
    <source>
        <dbReference type="EMBL" id="GLB41684.1"/>
    </source>
</evidence>
<dbReference type="OrthoDB" id="2499463at2759"/>
<feature type="region of interest" description="Disordered" evidence="8">
    <location>
        <begin position="638"/>
        <end position="683"/>
    </location>
</feature>
<keyword evidence="3 11" id="KW-0378">Hydrolase</keyword>
<dbReference type="AlphaFoldDB" id="A0A9P3PUC2"/>
<evidence type="ECO:0000313" key="12">
    <source>
        <dbReference type="Proteomes" id="UP001063166"/>
    </source>
</evidence>
<evidence type="ECO:0000256" key="7">
    <source>
        <dbReference type="ARBA" id="ARBA00034808"/>
    </source>
</evidence>
<dbReference type="SUPFAM" id="SSF52540">
    <property type="entry name" value="P-loop containing nucleoside triphosphate hydrolases"/>
    <property type="match status" value="1"/>
</dbReference>
<dbReference type="GO" id="GO:0005737">
    <property type="term" value="C:cytoplasm"/>
    <property type="evidence" value="ECO:0007669"/>
    <property type="project" value="TreeGrafter"/>
</dbReference>
<feature type="domain" description="Helicase C-terminal" evidence="10">
    <location>
        <begin position="274"/>
        <end position="431"/>
    </location>
</feature>
<evidence type="ECO:0000256" key="2">
    <source>
        <dbReference type="ARBA" id="ARBA00022741"/>
    </source>
</evidence>
<dbReference type="PANTHER" id="PTHR13710:SF154">
    <property type="entry name" value="RECQ HELICASE, PUTATIVE (AFU_ORTHOLOGUE AFUA_6G14720)-RELATED"/>
    <property type="match status" value="1"/>
</dbReference>
<comment type="catalytic activity">
    <reaction evidence="6">
        <text>Couples ATP hydrolysis with the unwinding of duplex DNA by translocating in the 3'-5' direction.</text>
        <dbReference type="EC" id="5.6.2.4"/>
    </reaction>
</comment>
<dbReference type="Pfam" id="PF00271">
    <property type="entry name" value="Helicase_C"/>
    <property type="match status" value="1"/>
</dbReference>
<evidence type="ECO:0000259" key="9">
    <source>
        <dbReference type="PROSITE" id="PS51192"/>
    </source>
</evidence>
<dbReference type="EC" id="5.6.2.4" evidence="7"/>
<feature type="compositionally biased region" description="Basic and acidic residues" evidence="8">
    <location>
        <begin position="639"/>
        <end position="660"/>
    </location>
</feature>
<dbReference type="InterPro" id="IPR014001">
    <property type="entry name" value="Helicase_ATP-bd"/>
</dbReference>
<evidence type="ECO:0000256" key="6">
    <source>
        <dbReference type="ARBA" id="ARBA00034617"/>
    </source>
</evidence>
<reference evidence="11" key="1">
    <citation type="submission" date="2022-07" db="EMBL/GenBank/DDBJ databases">
        <title>The genome of Lyophyllum shimeji provides insight into the initial evolution of ectomycorrhizal fungal genome.</title>
        <authorList>
            <person name="Kobayashi Y."/>
            <person name="Shibata T."/>
            <person name="Hirakawa H."/>
            <person name="Shigenobu S."/>
            <person name="Nishiyama T."/>
            <person name="Yamada A."/>
            <person name="Hasebe M."/>
            <person name="Kawaguchi M."/>
        </authorList>
    </citation>
    <scope>NUCLEOTIDE SEQUENCE</scope>
    <source>
        <strain evidence="11">AT787</strain>
    </source>
</reference>
<dbReference type="GO" id="GO:0009378">
    <property type="term" value="F:four-way junction helicase activity"/>
    <property type="evidence" value="ECO:0007669"/>
    <property type="project" value="TreeGrafter"/>
</dbReference>
<dbReference type="GO" id="GO:0043138">
    <property type="term" value="F:3'-5' DNA helicase activity"/>
    <property type="evidence" value="ECO:0007669"/>
    <property type="project" value="UniProtKB-EC"/>
</dbReference>
<dbReference type="InterPro" id="IPR001650">
    <property type="entry name" value="Helicase_C-like"/>
</dbReference>
<evidence type="ECO:0000256" key="8">
    <source>
        <dbReference type="SAM" id="MobiDB-lite"/>
    </source>
</evidence>
<keyword evidence="2" id="KW-0547">Nucleotide-binding</keyword>
<dbReference type="PROSITE" id="PS51192">
    <property type="entry name" value="HELICASE_ATP_BIND_1"/>
    <property type="match status" value="1"/>
</dbReference>
<dbReference type="PANTHER" id="PTHR13710">
    <property type="entry name" value="DNA HELICASE RECQ FAMILY MEMBER"/>
    <property type="match status" value="1"/>
</dbReference>
<dbReference type="InterPro" id="IPR002464">
    <property type="entry name" value="DNA/RNA_helicase_DEAH_CS"/>
</dbReference>
<keyword evidence="12" id="KW-1185">Reference proteome</keyword>
<evidence type="ECO:0000256" key="4">
    <source>
        <dbReference type="ARBA" id="ARBA00022840"/>
    </source>
</evidence>
<dbReference type="GO" id="GO:0005694">
    <property type="term" value="C:chromosome"/>
    <property type="evidence" value="ECO:0007669"/>
    <property type="project" value="TreeGrafter"/>
</dbReference>
<keyword evidence="4" id="KW-0067">ATP-binding</keyword>
<gene>
    <name evidence="11" type="ORF">LshimejAT787_1002840</name>
</gene>
<dbReference type="PROSITE" id="PS00690">
    <property type="entry name" value="DEAH_ATP_HELICASE"/>
    <property type="match status" value="1"/>
</dbReference>
<dbReference type="EMBL" id="BRPK01000010">
    <property type="protein sequence ID" value="GLB41684.1"/>
    <property type="molecule type" value="Genomic_DNA"/>
</dbReference>
<dbReference type="PROSITE" id="PS51194">
    <property type="entry name" value="HELICASE_CTER"/>
    <property type="match status" value="1"/>
</dbReference>
<feature type="compositionally biased region" description="Basic residues" evidence="8">
    <location>
        <begin position="661"/>
        <end position="671"/>
    </location>
</feature>
<accession>A0A9P3PUC2</accession>
<keyword evidence="5" id="KW-0238">DNA-binding</keyword>
<dbReference type="Proteomes" id="UP001063166">
    <property type="component" value="Unassembled WGS sequence"/>
</dbReference>
<sequence length="767" mass="86311">MTLATDARRERHLQQVARSTANLEKAREGAKAARGYCSATTRAKLSEEFSARMNQRRPYDWQVDVAEALILGLDCTVIAGTGAGKTMPFVMPLFVEPKKVVIIISPLNALEEDQRSRFTALGLDAAAVNGETYNKQLHKDIETGKYQVLVTSPEMCLQHEAFRQLLSTAKFARRIGAIIVDEAHCITQWGKAFRTEYSRLGSLRAFVPTKPPVLLTSATLTPLSLAQARITMNIDSSTSYHVNQGVDRPNIKWSVRRMPTGKDLESLAFLIPPDVNHASSIIPSTMVFFDDINLSMAALLYLQNKLPTERRHEITVYNSRRTVRAKQNVMAMFREGRIRILLTTEAAGMGCDIPHVVRVVQFMVPHSLDSWMQRGGRAGRDPSQLAQAILLVQPTVFQEVSRQNSETTEVDEPQYRKAIEDGLRQWIEAPECRRDIVDEYYDSGVERKAPTSGCCDNCSPEEHVVHSINVRTPPVNDESQSTQLPIDPTIFDEVLDDDVDKELELPLSVSINLPGNLPVKRPRKQPSLLPVRRTKEHLLEARGVLEKWRRETWLRDYSSRPWGPELLLPANTLKIIASLTTIHSIEALIEVGKWTSWRARQHGHEVLRVLHDVDERERERRISEKKRKVAVADALKQQRTADRLAKKEAEKLQRAEEKKSQPKKPRASRARGRADVENKENVPNVVPMPMSPFVGARSHVFMPMTPPPPSTFTAIPAGIPMPPPLQSPLAVPPIPVTPPPSSFQAAPQGFGWVLPSPFVYHPYNYRT</sequence>
<dbReference type="Pfam" id="PF00270">
    <property type="entry name" value="DEAD"/>
    <property type="match status" value="1"/>
</dbReference>
<dbReference type="InterPro" id="IPR011545">
    <property type="entry name" value="DEAD/DEAH_box_helicase_dom"/>
</dbReference>
<comment type="similarity">
    <text evidence="1">Belongs to the helicase family. RecQ subfamily.</text>
</comment>
<proteinExistence type="inferred from homology"/>
<name>A0A9P3PUC2_LYOSH</name>
<comment type="caution">
    <text evidence="11">The sequence shown here is derived from an EMBL/GenBank/DDBJ whole genome shotgun (WGS) entry which is preliminary data.</text>
</comment>
<dbReference type="Gene3D" id="3.40.50.300">
    <property type="entry name" value="P-loop containing nucleotide triphosphate hydrolases"/>
    <property type="match status" value="2"/>
</dbReference>
<organism evidence="11 12">
    <name type="scientific">Lyophyllum shimeji</name>
    <name type="common">Hon-shimeji</name>
    <name type="synonym">Tricholoma shimeji</name>
    <dbReference type="NCBI Taxonomy" id="47721"/>
    <lineage>
        <taxon>Eukaryota</taxon>
        <taxon>Fungi</taxon>
        <taxon>Dikarya</taxon>
        <taxon>Basidiomycota</taxon>
        <taxon>Agaricomycotina</taxon>
        <taxon>Agaricomycetes</taxon>
        <taxon>Agaricomycetidae</taxon>
        <taxon>Agaricales</taxon>
        <taxon>Tricholomatineae</taxon>
        <taxon>Lyophyllaceae</taxon>
        <taxon>Lyophyllum</taxon>
    </lineage>
</organism>
<evidence type="ECO:0000256" key="3">
    <source>
        <dbReference type="ARBA" id="ARBA00022801"/>
    </source>
</evidence>
<dbReference type="SMART" id="SM00490">
    <property type="entry name" value="HELICc"/>
    <property type="match status" value="1"/>
</dbReference>